<evidence type="ECO:0000256" key="3">
    <source>
        <dbReference type="ARBA" id="ARBA00022448"/>
    </source>
</evidence>
<evidence type="ECO:0000256" key="6">
    <source>
        <dbReference type="ARBA" id="ARBA00022989"/>
    </source>
</evidence>
<proteinExistence type="inferred from homology"/>
<dbReference type="GO" id="GO:0042910">
    <property type="term" value="F:xenobiotic transmembrane transporter activity"/>
    <property type="evidence" value="ECO:0007669"/>
    <property type="project" value="InterPro"/>
</dbReference>
<keyword evidence="4" id="KW-1003">Cell membrane</keyword>
<feature type="transmembrane region" description="Helical" evidence="8">
    <location>
        <begin position="64"/>
        <end position="85"/>
    </location>
</feature>
<feature type="transmembrane region" description="Helical" evidence="8">
    <location>
        <begin position="158"/>
        <end position="179"/>
    </location>
</feature>
<dbReference type="RefSeq" id="WP_146317699.1">
    <property type="nucleotide sequence ID" value="NZ_CP042305.1"/>
</dbReference>
<feature type="transmembrane region" description="Helical" evidence="8">
    <location>
        <begin position="267"/>
        <end position="286"/>
    </location>
</feature>
<name>A0A5B8M0Z8_9MICO</name>
<dbReference type="Gene3D" id="1.20.1720.10">
    <property type="entry name" value="Multidrug resistance protein D"/>
    <property type="match status" value="1"/>
</dbReference>
<evidence type="ECO:0000256" key="8">
    <source>
        <dbReference type="SAM" id="Phobius"/>
    </source>
</evidence>
<evidence type="ECO:0000259" key="9">
    <source>
        <dbReference type="PROSITE" id="PS50850"/>
    </source>
</evidence>
<reference evidence="10 11" key="1">
    <citation type="submission" date="2019-07" db="EMBL/GenBank/DDBJ databases">
        <title>Full genome sequence of Humibacter sp. WJ7-1.</title>
        <authorList>
            <person name="Im W.-T."/>
        </authorList>
    </citation>
    <scope>NUCLEOTIDE SEQUENCE [LARGE SCALE GENOMIC DNA]</scope>
    <source>
        <strain evidence="10 11">WJ7-1</strain>
    </source>
</reference>
<dbReference type="SUPFAM" id="SSF103473">
    <property type="entry name" value="MFS general substrate transporter"/>
    <property type="match status" value="1"/>
</dbReference>
<feature type="transmembrane region" description="Helical" evidence="8">
    <location>
        <begin position="240"/>
        <end position="261"/>
    </location>
</feature>
<feature type="transmembrane region" description="Helical" evidence="8">
    <location>
        <begin position="298"/>
        <end position="316"/>
    </location>
</feature>
<feature type="transmembrane region" description="Helical" evidence="8">
    <location>
        <begin position="322"/>
        <end position="342"/>
    </location>
</feature>
<dbReference type="OrthoDB" id="9814303at2"/>
<dbReference type="PROSITE" id="PS50850">
    <property type="entry name" value="MFS"/>
    <property type="match status" value="1"/>
</dbReference>
<dbReference type="KEGG" id="huw:FPZ11_01255"/>
<evidence type="ECO:0000256" key="1">
    <source>
        <dbReference type="ARBA" id="ARBA00004651"/>
    </source>
</evidence>
<comment type="subcellular location">
    <subcellularLocation>
        <location evidence="1">Cell membrane</location>
        <topology evidence="1">Multi-pass membrane protein</topology>
    </subcellularLocation>
</comment>
<feature type="transmembrane region" description="Helical" evidence="8">
    <location>
        <begin position="27"/>
        <end position="44"/>
    </location>
</feature>
<evidence type="ECO:0000313" key="10">
    <source>
        <dbReference type="EMBL" id="QDZ13609.1"/>
    </source>
</evidence>
<keyword evidence="7 8" id="KW-0472">Membrane</keyword>
<dbReference type="Proteomes" id="UP000320216">
    <property type="component" value="Chromosome"/>
</dbReference>
<feature type="transmembrane region" description="Helical" evidence="8">
    <location>
        <begin position="185"/>
        <end position="204"/>
    </location>
</feature>
<evidence type="ECO:0000313" key="11">
    <source>
        <dbReference type="Proteomes" id="UP000320216"/>
    </source>
</evidence>
<dbReference type="NCBIfam" id="TIGR00710">
    <property type="entry name" value="efflux_Bcr_CflA"/>
    <property type="match status" value="1"/>
</dbReference>
<dbReference type="AlphaFoldDB" id="A0A5B8M0Z8"/>
<sequence>MASSASGTVLMMHADADHSQPGPARSYRGLIILLGIVSALGPMTTDMYLPALPQIAREFSTSEAAVQITLTGSLLGMAVGQIVFGSLSDSFGRRMPLIIGLFAHTAFSVLSALAPSIGWLIVFRALQGAGSAAAPAIAMAIVRDISTGRNASKRYSTIMFIATGAPIVAPLIGSALLLYTDWHGIFLIQGAMAAALAVTAIIALPETRDVRHHLEQAGFLTGVKALGRDRVFVGSTLSQAAMMAASFCYISGLSFVAQDWYGVSQQVYGLILAGGAVVMLGMNRISPRLLRSRTPHRVAVIGLVGALVVAGLMMLAAPTLGLIGVTITSWLCIGFQQLVTPNNQAMALSGHSQFAGVASALIGAASLVAAAISAPLLGLLGTDNGFNMGLAMFAFYALSLVSSIVIIGRRADHL</sequence>
<keyword evidence="6 8" id="KW-1133">Transmembrane helix</keyword>
<dbReference type="GO" id="GO:1990961">
    <property type="term" value="P:xenobiotic detoxification by transmembrane export across the plasma membrane"/>
    <property type="evidence" value="ECO:0007669"/>
    <property type="project" value="InterPro"/>
</dbReference>
<keyword evidence="11" id="KW-1185">Reference proteome</keyword>
<dbReference type="GO" id="GO:0005886">
    <property type="term" value="C:plasma membrane"/>
    <property type="evidence" value="ECO:0007669"/>
    <property type="project" value="UniProtKB-SubCell"/>
</dbReference>
<evidence type="ECO:0000256" key="2">
    <source>
        <dbReference type="ARBA" id="ARBA00006236"/>
    </source>
</evidence>
<feature type="transmembrane region" description="Helical" evidence="8">
    <location>
        <begin position="354"/>
        <end position="380"/>
    </location>
</feature>
<dbReference type="PANTHER" id="PTHR23502:SF132">
    <property type="entry name" value="POLYAMINE TRANSPORTER 2-RELATED"/>
    <property type="match status" value="1"/>
</dbReference>
<evidence type="ECO:0000256" key="5">
    <source>
        <dbReference type="ARBA" id="ARBA00022692"/>
    </source>
</evidence>
<accession>A0A5B8M0Z8</accession>
<dbReference type="InterPro" id="IPR020846">
    <property type="entry name" value="MFS_dom"/>
</dbReference>
<comment type="similarity">
    <text evidence="2">Belongs to the major facilitator superfamily. Bcr/CmlA family.</text>
</comment>
<feature type="transmembrane region" description="Helical" evidence="8">
    <location>
        <begin position="386"/>
        <end position="408"/>
    </location>
</feature>
<dbReference type="PANTHER" id="PTHR23502">
    <property type="entry name" value="MAJOR FACILITATOR SUPERFAMILY"/>
    <property type="match status" value="1"/>
</dbReference>
<dbReference type="InterPro" id="IPR011701">
    <property type="entry name" value="MFS"/>
</dbReference>
<feature type="transmembrane region" description="Helical" evidence="8">
    <location>
        <begin position="97"/>
        <end position="122"/>
    </location>
</feature>
<dbReference type="CDD" id="cd17320">
    <property type="entry name" value="MFS_MdfA_MDR_like"/>
    <property type="match status" value="1"/>
</dbReference>
<evidence type="ECO:0000256" key="7">
    <source>
        <dbReference type="ARBA" id="ARBA00023136"/>
    </source>
</evidence>
<organism evidence="10 11">
    <name type="scientific">Humibacter ginsenosidimutans</name>
    <dbReference type="NCBI Taxonomy" id="2599293"/>
    <lineage>
        <taxon>Bacteria</taxon>
        <taxon>Bacillati</taxon>
        <taxon>Actinomycetota</taxon>
        <taxon>Actinomycetes</taxon>
        <taxon>Micrococcales</taxon>
        <taxon>Microbacteriaceae</taxon>
        <taxon>Humibacter</taxon>
    </lineage>
</organism>
<keyword evidence="3" id="KW-0813">Transport</keyword>
<feature type="domain" description="Major facilitator superfamily (MFS) profile" evidence="9">
    <location>
        <begin position="30"/>
        <end position="414"/>
    </location>
</feature>
<dbReference type="EMBL" id="CP042305">
    <property type="protein sequence ID" value="QDZ13609.1"/>
    <property type="molecule type" value="Genomic_DNA"/>
</dbReference>
<dbReference type="Pfam" id="PF07690">
    <property type="entry name" value="MFS_1"/>
    <property type="match status" value="1"/>
</dbReference>
<protein>
    <submittedName>
        <fullName evidence="10">Multidrug effflux MFS transporter</fullName>
    </submittedName>
</protein>
<gene>
    <name evidence="10" type="ORF">FPZ11_01255</name>
</gene>
<dbReference type="InterPro" id="IPR036259">
    <property type="entry name" value="MFS_trans_sf"/>
</dbReference>
<keyword evidence="5 8" id="KW-0812">Transmembrane</keyword>
<evidence type="ECO:0000256" key="4">
    <source>
        <dbReference type="ARBA" id="ARBA00022475"/>
    </source>
</evidence>
<dbReference type="InterPro" id="IPR004812">
    <property type="entry name" value="Efflux_drug-R_Bcr/CmlA"/>
</dbReference>